<feature type="transmembrane region" description="Helical" evidence="1">
    <location>
        <begin position="7"/>
        <end position="33"/>
    </location>
</feature>
<proteinExistence type="predicted"/>
<sequence>MLTHRCIYFLIYIYIYIYMYMYIYIYIYVYIYIYGEAVNLYWHQDHHMVDH</sequence>
<dbReference type="Proteomes" id="UP000244336">
    <property type="component" value="Chromosome 5"/>
</dbReference>
<organism evidence="2 3">
    <name type="scientific">Panicum hallii var. hallii</name>
    <dbReference type="NCBI Taxonomy" id="1504633"/>
    <lineage>
        <taxon>Eukaryota</taxon>
        <taxon>Viridiplantae</taxon>
        <taxon>Streptophyta</taxon>
        <taxon>Embryophyta</taxon>
        <taxon>Tracheophyta</taxon>
        <taxon>Spermatophyta</taxon>
        <taxon>Magnoliopsida</taxon>
        <taxon>Liliopsida</taxon>
        <taxon>Poales</taxon>
        <taxon>Poaceae</taxon>
        <taxon>PACMAD clade</taxon>
        <taxon>Panicoideae</taxon>
        <taxon>Panicodae</taxon>
        <taxon>Paniceae</taxon>
        <taxon>Panicinae</taxon>
        <taxon>Panicum</taxon>
        <taxon>Panicum sect. Panicum</taxon>
    </lineage>
</organism>
<dbReference type="AlphaFoldDB" id="A0A2T7DHC1"/>
<gene>
    <name evidence="2" type="ORF">GQ55_5G175000</name>
</gene>
<dbReference type="Gramene" id="PUZ54972">
    <property type="protein sequence ID" value="PUZ54972"/>
    <property type="gene ID" value="GQ55_5G175000"/>
</dbReference>
<protein>
    <submittedName>
        <fullName evidence="2">Uncharacterized protein</fullName>
    </submittedName>
</protein>
<evidence type="ECO:0000256" key="1">
    <source>
        <dbReference type="SAM" id="Phobius"/>
    </source>
</evidence>
<keyword evidence="1" id="KW-0472">Membrane</keyword>
<keyword evidence="1" id="KW-0812">Transmembrane</keyword>
<keyword evidence="1" id="KW-1133">Transmembrane helix</keyword>
<dbReference type="EMBL" id="CM009753">
    <property type="protein sequence ID" value="PUZ54972.1"/>
    <property type="molecule type" value="Genomic_DNA"/>
</dbReference>
<name>A0A2T7DHC1_9POAL</name>
<evidence type="ECO:0000313" key="3">
    <source>
        <dbReference type="Proteomes" id="UP000244336"/>
    </source>
</evidence>
<reference evidence="2 3" key="1">
    <citation type="submission" date="2018-04" db="EMBL/GenBank/DDBJ databases">
        <title>WGS assembly of Panicum hallii var. hallii HAL2.</title>
        <authorList>
            <person name="Lovell J."/>
            <person name="Jenkins J."/>
            <person name="Lowry D."/>
            <person name="Mamidi S."/>
            <person name="Sreedasyam A."/>
            <person name="Weng X."/>
            <person name="Barry K."/>
            <person name="Bonette J."/>
            <person name="Campitelli B."/>
            <person name="Daum C."/>
            <person name="Gordon S."/>
            <person name="Gould B."/>
            <person name="Lipzen A."/>
            <person name="MacQueen A."/>
            <person name="Palacio-Mejia J."/>
            <person name="Plott C."/>
            <person name="Shakirov E."/>
            <person name="Shu S."/>
            <person name="Yoshinaga Y."/>
            <person name="Zane M."/>
            <person name="Rokhsar D."/>
            <person name="Grimwood J."/>
            <person name="Schmutz J."/>
            <person name="Juenger T."/>
        </authorList>
    </citation>
    <scope>NUCLEOTIDE SEQUENCE [LARGE SCALE GENOMIC DNA]</scope>
    <source>
        <strain evidence="3">cv. HAL2</strain>
    </source>
</reference>
<keyword evidence="3" id="KW-1185">Reference proteome</keyword>
<accession>A0A2T7DHC1</accession>
<evidence type="ECO:0000313" key="2">
    <source>
        <dbReference type="EMBL" id="PUZ54972.1"/>
    </source>
</evidence>